<dbReference type="EMBL" id="CH934288">
    <property type="protein sequence ID" value="KRG07849.1"/>
    <property type="molecule type" value="Genomic_DNA"/>
</dbReference>
<dbReference type="KEGG" id="dmo:Dmoj_GI26664"/>
<accession>A0A0Q9XVH9</accession>
<reference evidence="1" key="2">
    <citation type="journal article" date="2008" name="Bioinformatics">
        <title>Assembly reconciliation.</title>
        <authorList>
            <person name="Zimin A.V."/>
            <person name="Smith D.R."/>
            <person name="Sutton G."/>
            <person name="Yorke J.A."/>
        </authorList>
    </citation>
    <scope>NUCLEOTIDE SEQUENCE</scope>
    <source>
        <strain evidence="1">TSC#15081-1352.22</strain>
    </source>
</reference>
<protein>
    <submittedName>
        <fullName evidence="1">Uncharacterized protein</fullName>
    </submittedName>
</protein>
<evidence type="ECO:0000313" key="2">
    <source>
        <dbReference type="EMBL" id="KRG07849.1"/>
    </source>
</evidence>
<dbReference type="EMBL" id="CH934288">
    <property type="protein sequence ID" value="KRG07848.1"/>
    <property type="molecule type" value="Genomic_DNA"/>
</dbReference>
<organism evidence="1 4">
    <name type="scientific">Drosophila mojavensis</name>
    <name type="common">Fruit fly</name>
    <dbReference type="NCBI Taxonomy" id="7230"/>
    <lineage>
        <taxon>Eukaryota</taxon>
        <taxon>Metazoa</taxon>
        <taxon>Ecdysozoa</taxon>
        <taxon>Arthropoda</taxon>
        <taxon>Hexapoda</taxon>
        <taxon>Insecta</taxon>
        <taxon>Pterygota</taxon>
        <taxon>Neoptera</taxon>
        <taxon>Endopterygota</taxon>
        <taxon>Diptera</taxon>
        <taxon>Brachycera</taxon>
        <taxon>Muscomorpha</taxon>
        <taxon>Ephydroidea</taxon>
        <taxon>Drosophilidae</taxon>
        <taxon>Drosophila</taxon>
    </lineage>
</organism>
<dbReference type="EMBL" id="CH935961">
    <property type="protein sequence ID" value="KRG07901.1"/>
    <property type="molecule type" value="Genomic_DNA"/>
</dbReference>
<name>A0A0Q9XVH9_DROMO</name>
<dbReference type="InParanoid" id="A0A0Q9XVH9"/>
<evidence type="ECO:0000313" key="3">
    <source>
        <dbReference type="EMBL" id="KRG07901.1"/>
    </source>
</evidence>
<evidence type="ECO:0000313" key="1">
    <source>
        <dbReference type="EMBL" id="KRG07848.1"/>
    </source>
</evidence>
<dbReference type="AlphaFoldDB" id="A0A0Q9XVH9"/>
<dbReference type="Proteomes" id="UP000009192">
    <property type="component" value="Unassembled WGS sequence"/>
</dbReference>
<dbReference type="KEGG" id="dmo:Dmoj_GI26009"/>
<sequence length="113" mass="12410">MTSVAVTGRNESEEDEDDWLICASISAKSLGDVEMRGLNRRSRLSAKNSAFSAVVLHHTLRAFEPLPLQDFSRGRFGAGCRLISFLGYLCGCDLKVCCRAASRADFGFEEESV</sequence>
<keyword evidence="4" id="KW-1185">Reference proteome</keyword>
<reference evidence="1" key="3">
    <citation type="submission" date="2015-11" db="EMBL/GenBank/DDBJ databases">
        <authorList>
            <consortium name="FlyBase"/>
        </authorList>
    </citation>
    <scope>NUCLEOTIDE SEQUENCE</scope>
    <source>
        <strain evidence="1">TSC#15081-1352.22</strain>
    </source>
</reference>
<gene>
    <name evidence="1" type="primary">Dmoj\GI26664</name>
    <name evidence="2" type="synonym">Dmoj\GI26009</name>
    <name evidence="3" type="synonym">Dmoj\GI26511</name>
    <name evidence="2" type="ORF">Dmoj_GI26009</name>
    <name evidence="3" type="ORF">Dmoj_GI26511</name>
    <name evidence="1" type="ORF">Dmoj_GI26664</name>
</gene>
<evidence type="ECO:0000313" key="4">
    <source>
        <dbReference type="Proteomes" id="UP000009192"/>
    </source>
</evidence>
<reference evidence="1 4" key="1">
    <citation type="journal article" date="2007" name="Nature">
        <title>Evolution of genes and genomes on the Drosophila phylogeny.</title>
        <authorList>
            <consortium name="Drosophila 12 Genomes Consortium"/>
            <person name="Clark A.G."/>
            <person name="Eisen M.B."/>
            <person name="Smith D.R."/>
            <person name="Bergman C.M."/>
            <person name="Oliver B."/>
            <person name="Markow T.A."/>
            <person name="Kaufman T.C."/>
            <person name="Kellis M."/>
            <person name="Gelbart W."/>
            <person name="Iyer V.N."/>
            <person name="Pollard D.A."/>
            <person name="Sackton T.B."/>
            <person name="Larracuente A.M."/>
            <person name="Singh N.D."/>
            <person name="Abad J.P."/>
            <person name="Abt D.N."/>
            <person name="Adryan B."/>
            <person name="Aguade M."/>
            <person name="Akashi H."/>
            <person name="Anderson W.W."/>
            <person name="Aquadro C.F."/>
            <person name="Ardell D.H."/>
            <person name="Arguello R."/>
            <person name="Artieri C.G."/>
            <person name="Barbash D.A."/>
            <person name="Barker D."/>
            <person name="Barsanti P."/>
            <person name="Batterham P."/>
            <person name="Batzoglou S."/>
            <person name="Begun D."/>
            <person name="Bhutkar A."/>
            <person name="Blanco E."/>
            <person name="Bosak S.A."/>
            <person name="Bradley R.K."/>
            <person name="Brand A.D."/>
            <person name="Brent M.R."/>
            <person name="Brooks A.N."/>
            <person name="Brown R.H."/>
            <person name="Butlin R.K."/>
            <person name="Caggese C."/>
            <person name="Calvi B.R."/>
            <person name="Bernardo de Carvalho A."/>
            <person name="Caspi A."/>
            <person name="Castrezana S."/>
            <person name="Celniker S.E."/>
            <person name="Chang J.L."/>
            <person name="Chapple C."/>
            <person name="Chatterji S."/>
            <person name="Chinwalla A."/>
            <person name="Civetta A."/>
            <person name="Clifton S.W."/>
            <person name="Comeron J.M."/>
            <person name="Costello J.C."/>
            <person name="Coyne J.A."/>
            <person name="Daub J."/>
            <person name="David R.G."/>
            <person name="Delcher A.L."/>
            <person name="Delehaunty K."/>
            <person name="Do C.B."/>
            <person name="Ebling H."/>
            <person name="Edwards K."/>
            <person name="Eickbush T."/>
            <person name="Evans J.D."/>
            <person name="Filipski A."/>
            <person name="Findeiss S."/>
            <person name="Freyhult E."/>
            <person name="Fulton L."/>
            <person name="Fulton R."/>
            <person name="Garcia A.C."/>
            <person name="Gardiner A."/>
            <person name="Garfield D.A."/>
            <person name="Garvin B.E."/>
            <person name="Gibson G."/>
            <person name="Gilbert D."/>
            <person name="Gnerre S."/>
            <person name="Godfrey J."/>
            <person name="Good R."/>
            <person name="Gotea V."/>
            <person name="Gravely B."/>
            <person name="Greenberg A.J."/>
            <person name="Griffiths-Jones S."/>
            <person name="Gross S."/>
            <person name="Guigo R."/>
            <person name="Gustafson E.A."/>
            <person name="Haerty W."/>
            <person name="Hahn M.W."/>
            <person name="Halligan D.L."/>
            <person name="Halpern A.L."/>
            <person name="Halter G.M."/>
            <person name="Han M.V."/>
            <person name="Heger A."/>
            <person name="Hillier L."/>
            <person name="Hinrichs A.S."/>
            <person name="Holmes I."/>
            <person name="Hoskins R.A."/>
            <person name="Hubisz M.J."/>
            <person name="Hultmark D."/>
            <person name="Huntley M.A."/>
            <person name="Jaffe D.B."/>
            <person name="Jagadeeshan S."/>
            <person name="Jeck W.R."/>
            <person name="Johnson J."/>
            <person name="Jones C.D."/>
            <person name="Jordan W.C."/>
            <person name="Karpen G.H."/>
            <person name="Kataoka E."/>
            <person name="Keightley P.D."/>
            <person name="Kheradpour P."/>
            <person name="Kirkness E.F."/>
            <person name="Koerich L.B."/>
            <person name="Kristiansen K."/>
            <person name="Kudrna D."/>
            <person name="Kulathinal R.J."/>
            <person name="Kumar S."/>
            <person name="Kwok R."/>
            <person name="Lander E."/>
            <person name="Langley C.H."/>
            <person name="Lapoint R."/>
            <person name="Lazzaro B.P."/>
            <person name="Lee S.J."/>
            <person name="Levesque L."/>
            <person name="Li R."/>
            <person name="Lin C.F."/>
            <person name="Lin M.F."/>
            <person name="Lindblad-Toh K."/>
            <person name="Llopart A."/>
            <person name="Long M."/>
            <person name="Low L."/>
            <person name="Lozovsky E."/>
            <person name="Lu J."/>
            <person name="Luo M."/>
            <person name="Machado C.A."/>
            <person name="Makalowski W."/>
            <person name="Marzo M."/>
            <person name="Matsuda M."/>
            <person name="Matzkin L."/>
            <person name="McAllister B."/>
            <person name="McBride C.S."/>
            <person name="McKernan B."/>
            <person name="McKernan K."/>
            <person name="Mendez-Lago M."/>
            <person name="Minx P."/>
            <person name="Mollenhauer M.U."/>
            <person name="Montooth K."/>
            <person name="Mount S.M."/>
            <person name="Mu X."/>
            <person name="Myers E."/>
            <person name="Negre B."/>
            <person name="Newfeld S."/>
            <person name="Nielsen R."/>
            <person name="Noor M.A."/>
            <person name="O'Grady P."/>
            <person name="Pachter L."/>
            <person name="Papaceit M."/>
            <person name="Parisi M.J."/>
            <person name="Parisi M."/>
            <person name="Parts L."/>
            <person name="Pedersen J.S."/>
            <person name="Pesole G."/>
            <person name="Phillippy A.M."/>
            <person name="Ponting C.P."/>
            <person name="Pop M."/>
            <person name="Porcelli D."/>
            <person name="Powell J.R."/>
            <person name="Prohaska S."/>
            <person name="Pruitt K."/>
            <person name="Puig M."/>
            <person name="Quesneville H."/>
            <person name="Ram K.R."/>
            <person name="Rand D."/>
            <person name="Rasmussen M.D."/>
            <person name="Reed L.K."/>
            <person name="Reenan R."/>
            <person name="Reily A."/>
            <person name="Remington K.A."/>
            <person name="Rieger T.T."/>
            <person name="Ritchie M.G."/>
            <person name="Robin C."/>
            <person name="Rogers Y.H."/>
            <person name="Rohde C."/>
            <person name="Rozas J."/>
            <person name="Rubenfield M.J."/>
            <person name="Ruiz A."/>
            <person name="Russo S."/>
            <person name="Salzberg S.L."/>
            <person name="Sanchez-Gracia A."/>
            <person name="Saranga D.J."/>
            <person name="Sato H."/>
            <person name="Schaeffer S.W."/>
            <person name="Schatz M.C."/>
            <person name="Schlenke T."/>
            <person name="Schwartz R."/>
            <person name="Segarra C."/>
            <person name="Singh R.S."/>
            <person name="Sirot L."/>
            <person name="Sirota M."/>
            <person name="Sisneros N.B."/>
            <person name="Smith C.D."/>
            <person name="Smith T.F."/>
            <person name="Spieth J."/>
            <person name="Stage D.E."/>
            <person name="Stark A."/>
            <person name="Stephan W."/>
            <person name="Strausberg R.L."/>
            <person name="Strempel S."/>
            <person name="Sturgill D."/>
            <person name="Sutton G."/>
            <person name="Sutton G.G."/>
            <person name="Tao W."/>
            <person name="Teichmann S."/>
            <person name="Tobari Y.N."/>
            <person name="Tomimura Y."/>
            <person name="Tsolas J.M."/>
            <person name="Valente V.L."/>
            <person name="Venter E."/>
            <person name="Venter J.C."/>
            <person name="Vicario S."/>
            <person name="Vieira F.G."/>
            <person name="Vilella A.J."/>
            <person name="Villasante A."/>
            <person name="Walenz B."/>
            <person name="Wang J."/>
            <person name="Wasserman M."/>
            <person name="Watts T."/>
            <person name="Wilson D."/>
            <person name="Wilson R.K."/>
            <person name="Wing R.A."/>
            <person name="Wolfner M.F."/>
            <person name="Wong A."/>
            <person name="Wong G.K."/>
            <person name="Wu C.I."/>
            <person name="Wu G."/>
            <person name="Yamamoto D."/>
            <person name="Yang H.P."/>
            <person name="Yang S.P."/>
            <person name="Yorke J.A."/>
            <person name="Yoshida K."/>
            <person name="Zdobnov E."/>
            <person name="Zhang P."/>
            <person name="Zhang Y."/>
            <person name="Zimin A.V."/>
            <person name="Baldwin J."/>
            <person name="Abdouelleil A."/>
            <person name="Abdulkadir J."/>
            <person name="Abebe A."/>
            <person name="Abera B."/>
            <person name="Abreu J."/>
            <person name="Acer S.C."/>
            <person name="Aftuck L."/>
            <person name="Alexander A."/>
            <person name="An P."/>
            <person name="Anderson E."/>
            <person name="Anderson S."/>
            <person name="Arachi H."/>
            <person name="Azer M."/>
            <person name="Bachantsang P."/>
            <person name="Barry A."/>
            <person name="Bayul T."/>
            <person name="Berlin A."/>
            <person name="Bessette D."/>
            <person name="Bloom T."/>
            <person name="Blye J."/>
            <person name="Boguslavskiy L."/>
            <person name="Bonnet C."/>
            <person name="Boukhgalter B."/>
            <person name="Bourzgui I."/>
            <person name="Brown A."/>
            <person name="Cahill P."/>
            <person name="Channer S."/>
            <person name="Cheshatsang Y."/>
            <person name="Chuda L."/>
            <person name="Citroen M."/>
            <person name="Collymore A."/>
            <person name="Cooke P."/>
            <person name="Costello M."/>
            <person name="D'Aco K."/>
            <person name="Daza R."/>
            <person name="De Haan G."/>
            <person name="DeGray S."/>
            <person name="DeMaso C."/>
            <person name="Dhargay N."/>
            <person name="Dooley K."/>
            <person name="Dooley E."/>
            <person name="Doricent M."/>
            <person name="Dorje P."/>
            <person name="Dorjee K."/>
            <person name="Dupes A."/>
            <person name="Elong R."/>
            <person name="Falk J."/>
            <person name="Farina A."/>
            <person name="Faro S."/>
            <person name="Ferguson D."/>
            <person name="Fisher S."/>
            <person name="Foley C.D."/>
            <person name="Franke A."/>
            <person name="Friedrich D."/>
            <person name="Gadbois L."/>
            <person name="Gearin G."/>
            <person name="Gearin C.R."/>
            <person name="Giannoukos G."/>
            <person name="Goode T."/>
            <person name="Graham J."/>
            <person name="Grandbois E."/>
            <person name="Grewal S."/>
            <person name="Gyaltsen K."/>
            <person name="Hafez N."/>
            <person name="Hagos B."/>
            <person name="Hall J."/>
            <person name="Henson C."/>
            <person name="Hollinger A."/>
            <person name="Honan T."/>
            <person name="Huard M.D."/>
            <person name="Hughes L."/>
            <person name="Hurhula B."/>
            <person name="Husby M.E."/>
            <person name="Kamat A."/>
            <person name="Kanga B."/>
            <person name="Kashin S."/>
            <person name="Khazanovich D."/>
            <person name="Kisner P."/>
            <person name="Lance K."/>
            <person name="Lara M."/>
            <person name="Lee W."/>
            <person name="Lennon N."/>
            <person name="Letendre F."/>
            <person name="LeVine R."/>
            <person name="Lipovsky A."/>
            <person name="Liu X."/>
            <person name="Liu J."/>
            <person name="Liu S."/>
            <person name="Lokyitsang T."/>
            <person name="Lokyitsang Y."/>
            <person name="Lubonja R."/>
            <person name="Lui A."/>
            <person name="MacDonald P."/>
            <person name="Magnisalis V."/>
            <person name="Maru K."/>
            <person name="Matthews C."/>
            <person name="McCusker W."/>
            <person name="McDonough S."/>
            <person name="Mehta T."/>
            <person name="Meldrim J."/>
            <person name="Meneus L."/>
            <person name="Mihai O."/>
            <person name="Mihalev A."/>
            <person name="Mihova T."/>
            <person name="Mittelman R."/>
            <person name="Mlenga V."/>
            <person name="Montmayeur A."/>
            <person name="Mulrain L."/>
            <person name="Navidi A."/>
            <person name="Naylor J."/>
            <person name="Negash T."/>
            <person name="Nguyen T."/>
            <person name="Nguyen N."/>
            <person name="Nicol R."/>
            <person name="Norbu C."/>
            <person name="Norbu N."/>
            <person name="Novod N."/>
            <person name="O'Neill B."/>
            <person name="Osman S."/>
            <person name="Markiewicz E."/>
            <person name="Oyono O.L."/>
            <person name="Patti C."/>
            <person name="Phunkhang P."/>
            <person name="Pierre F."/>
            <person name="Priest M."/>
            <person name="Raghuraman S."/>
            <person name="Rege F."/>
            <person name="Reyes R."/>
            <person name="Rise C."/>
            <person name="Rogov P."/>
            <person name="Ross K."/>
            <person name="Ryan E."/>
            <person name="Settipalli S."/>
            <person name="Shea T."/>
            <person name="Sherpa N."/>
            <person name="Shi L."/>
            <person name="Shih D."/>
            <person name="Sparrow T."/>
            <person name="Spaulding J."/>
            <person name="Stalker J."/>
            <person name="Stange-Thomann N."/>
            <person name="Stavropoulos S."/>
            <person name="Stone C."/>
            <person name="Strader C."/>
            <person name="Tesfaye S."/>
            <person name="Thomson T."/>
            <person name="Thoulutsang Y."/>
            <person name="Thoulutsang D."/>
            <person name="Topham K."/>
            <person name="Topping I."/>
            <person name="Tsamla T."/>
            <person name="Vassiliev H."/>
            <person name="Vo A."/>
            <person name="Wangchuk T."/>
            <person name="Wangdi T."/>
            <person name="Weiand M."/>
            <person name="Wilkinson J."/>
            <person name="Wilson A."/>
            <person name="Yadav S."/>
            <person name="Young G."/>
            <person name="Yu Q."/>
            <person name="Zembek L."/>
            <person name="Zhong D."/>
            <person name="Zimmer A."/>
            <person name="Zwirko Z."/>
            <person name="Jaffe D.B."/>
            <person name="Alvarez P."/>
            <person name="Brockman W."/>
            <person name="Butler J."/>
            <person name="Chin C."/>
            <person name="Gnerre S."/>
            <person name="Grabherr M."/>
            <person name="Kleber M."/>
            <person name="Mauceli E."/>
            <person name="MacCallum I."/>
        </authorList>
    </citation>
    <scope>NUCLEOTIDE SEQUENCE [LARGE SCALE GENOMIC DNA]</scope>
    <source>
        <strain evidence="1">TSC#15081-1352.22</strain>
        <strain evidence="4">Tucson 15081-1352.22</strain>
    </source>
</reference>
<dbReference type="KEGG" id="dmo:Dmoj_GI26511"/>
<proteinExistence type="predicted"/>